<dbReference type="EC" id="1.-.-.-" evidence="10"/>
<protein>
    <recommendedName>
        <fullName evidence="10">Flavin-containing monooxygenase</fullName>
        <ecNumber evidence="10">1.-.-.-</ecNumber>
    </recommendedName>
</protein>
<dbReference type="GO" id="GO:0004499">
    <property type="term" value="F:N,N-dimethylaniline monooxygenase activity"/>
    <property type="evidence" value="ECO:0007669"/>
    <property type="project" value="InterPro"/>
</dbReference>
<dbReference type="Pfam" id="PF00743">
    <property type="entry name" value="FMO-like"/>
    <property type="match status" value="1"/>
</dbReference>
<dbReference type="GO" id="GO:0050661">
    <property type="term" value="F:NADP binding"/>
    <property type="evidence" value="ECO:0007669"/>
    <property type="project" value="InterPro"/>
</dbReference>
<dbReference type="AlphaFoldDB" id="A0AA88U884"/>
<evidence type="ECO:0000256" key="9">
    <source>
        <dbReference type="ARBA" id="ARBA00047707"/>
    </source>
</evidence>
<reference evidence="11" key="1">
    <citation type="submission" date="2022-12" db="EMBL/GenBank/DDBJ databases">
        <title>Draft genome assemblies for two species of Escallonia (Escalloniales).</title>
        <authorList>
            <person name="Chanderbali A."/>
            <person name="Dervinis C."/>
            <person name="Anghel I."/>
            <person name="Soltis D."/>
            <person name="Soltis P."/>
            <person name="Zapata F."/>
        </authorList>
    </citation>
    <scope>NUCLEOTIDE SEQUENCE</scope>
    <source>
        <strain evidence="11">UCBG92.1500</strain>
        <tissue evidence="11">Leaf</tissue>
    </source>
</reference>
<evidence type="ECO:0000256" key="5">
    <source>
        <dbReference type="ARBA" id="ARBA00022827"/>
    </source>
</evidence>
<keyword evidence="7 10" id="KW-0560">Oxidoreductase</keyword>
<sequence>MNITKSLGVARGVIFDESRLYKHRLQEHGIEKEKREYMELDEPEDGQVPETPKLNNRATVVAKMKHETVVVIIGAGPAGLATSACLNVLYVPNVVLEREDCSASLWKKRSYNCLKLHLAKQFCELPHKPFPSDAPTFVTKNGFIQYLDNYISRFNVNPLHRRIVESASFDVCLGKWLVGAKNMVSNEVEEYVGSYLVVATGENSECFIPEVSGLDSFRGEILHSSQYKSGKNFSDKDVLVVGCGNSGMEIAYDLSNWGAQSSIVTRNPLHVLTKEMVQLGMTLLKFMPCDYVDNVMMMLSKLKYGDLSEYGFRRPAKGPFYLKRATSQTPVIDVGTIDKIKNGDVQVLPSITKVTEDMVEFQDRRVNHFDVVIFATGYKSTVKKWLKDDGGLFNEDGMPKNSTPNHWKGENGIYCVGFSRAGLFGILNDAKNIADDIYRSLCEKRST</sequence>
<evidence type="ECO:0000256" key="3">
    <source>
        <dbReference type="ARBA" id="ARBA00009183"/>
    </source>
</evidence>
<comment type="caution">
    <text evidence="11">The sequence shown here is derived from an EMBL/GenBank/DDBJ whole genome shotgun (WGS) entry which is preliminary data.</text>
</comment>
<organism evidence="11 12">
    <name type="scientific">Escallonia rubra</name>
    <dbReference type="NCBI Taxonomy" id="112253"/>
    <lineage>
        <taxon>Eukaryota</taxon>
        <taxon>Viridiplantae</taxon>
        <taxon>Streptophyta</taxon>
        <taxon>Embryophyta</taxon>
        <taxon>Tracheophyta</taxon>
        <taxon>Spermatophyta</taxon>
        <taxon>Magnoliopsida</taxon>
        <taxon>eudicotyledons</taxon>
        <taxon>Gunneridae</taxon>
        <taxon>Pentapetalae</taxon>
        <taxon>asterids</taxon>
        <taxon>campanulids</taxon>
        <taxon>Escalloniales</taxon>
        <taxon>Escalloniaceae</taxon>
        <taxon>Escallonia</taxon>
    </lineage>
</organism>
<dbReference type="InterPro" id="IPR020946">
    <property type="entry name" value="Flavin_mOase-like"/>
</dbReference>
<comment type="similarity">
    <text evidence="3 10">Belongs to the FMO family.</text>
</comment>
<keyword evidence="12" id="KW-1185">Reference proteome</keyword>
<dbReference type="EMBL" id="JAVXUO010002307">
    <property type="protein sequence ID" value="KAK2974550.1"/>
    <property type="molecule type" value="Genomic_DNA"/>
</dbReference>
<comment type="catalytic activity">
    <reaction evidence="9">
        <text>indole-3-pyruvate + NADPH + O2 + H(+) = (indol-3-yl)acetate + CO2 + NADP(+) + H2O</text>
        <dbReference type="Rhea" id="RHEA:34331"/>
        <dbReference type="ChEBI" id="CHEBI:15377"/>
        <dbReference type="ChEBI" id="CHEBI:15378"/>
        <dbReference type="ChEBI" id="CHEBI:15379"/>
        <dbReference type="ChEBI" id="CHEBI:16526"/>
        <dbReference type="ChEBI" id="CHEBI:17640"/>
        <dbReference type="ChEBI" id="CHEBI:30854"/>
        <dbReference type="ChEBI" id="CHEBI:57783"/>
        <dbReference type="ChEBI" id="CHEBI:58349"/>
        <dbReference type="EC" id="1.14.13.168"/>
    </reaction>
</comment>
<dbReference type="InterPro" id="IPR050982">
    <property type="entry name" value="Auxin_biosynth/cation_transpt"/>
</dbReference>
<gene>
    <name evidence="11" type="ORF">RJ640_007394</name>
</gene>
<evidence type="ECO:0000256" key="2">
    <source>
        <dbReference type="ARBA" id="ARBA00004814"/>
    </source>
</evidence>
<dbReference type="Proteomes" id="UP001187471">
    <property type="component" value="Unassembled WGS sequence"/>
</dbReference>
<proteinExistence type="inferred from homology"/>
<comment type="cofactor">
    <cofactor evidence="1 10">
        <name>FAD</name>
        <dbReference type="ChEBI" id="CHEBI:57692"/>
    </cofactor>
</comment>
<dbReference type="GO" id="GO:0103075">
    <property type="term" value="F:indole-3-pyruvate monooxygenase activity"/>
    <property type="evidence" value="ECO:0007669"/>
    <property type="project" value="UniProtKB-EC"/>
</dbReference>
<evidence type="ECO:0000256" key="4">
    <source>
        <dbReference type="ARBA" id="ARBA00022630"/>
    </source>
</evidence>
<dbReference type="SUPFAM" id="SSF51905">
    <property type="entry name" value="FAD/NAD(P)-binding domain"/>
    <property type="match status" value="2"/>
</dbReference>
<dbReference type="PANTHER" id="PTHR43539">
    <property type="entry name" value="FLAVIN-BINDING MONOOXYGENASE-LIKE PROTEIN (AFU_ORTHOLOGUE AFUA_4G09220)"/>
    <property type="match status" value="1"/>
</dbReference>
<keyword evidence="6" id="KW-0521">NADP</keyword>
<dbReference type="GO" id="GO:0009851">
    <property type="term" value="P:auxin biosynthetic process"/>
    <property type="evidence" value="ECO:0007669"/>
    <property type="project" value="UniProtKB-KW"/>
</dbReference>
<keyword evidence="5 10" id="KW-0274">FAD</keyword>
<evidence type="ECO:0000256" key="10">
    <source>
        <dbReference type="RuleBase" id="RU361177"/>
    </source>
</evidence>
<keyword evidence="4 10" id="KW-0285">Flavoprotein</keyword>
<evidence type="ECO:0000256" key="7">
    <source>
        <dbReference type="ARBA" id="ARBA00023002"/>
    </source>
</evidence>
<comment type="pathway">
    <text evidence="2">Plant hormone metabolism; auxin biosynthesis.</text>
</comment>
<evidence type="ECO:0000256" key="1">
    <source>
        <dbReference type="ARBA" id="ARBA00001974"/>
    </source>
</evidence>
<evidence type="ECO:0000313" key="12">
    <source>
        <dbReference type="Proteomes" id="UP001187471"/>
    </source>
</evidence>
<dbReference type="Gene3D" id="3.50.50.60">
    <property type="entry name" value="FAD/NAD(P)-binding domain"/>
    <property type="match status" value="1"/>
</dbReference>
<evidence type="ECO:0000256" key="8">
    <source>
        <dbReference type="ARBA" id="ARBA00023070"/>
    </source>
</evidence>
<keyword evidence="10" id="KW-0503">Monooxygenase</keyword>
<dbReference type="PRINTS" id="PR00368">
    <property type="entry name" value="FADPNR"/>
</dbReference>
<evidence type="ECO:0000313" key="11">
    <source>
        <dbReference type="EMBL" id="KAK2974550.1"/>
    </source>
</evidence>
<name>A0AA88U884_9ASTE</name>
<dbReference type="GO" id="GO:0050660">
    <property type="term" value="F:flavin adenine dinucleotide binding"/>
    <property type="evidence" value="ECO:0007669"/>
    <property type="project" value="InterPro"/>
</dbReference>
<accession>A0AA88U884</accession>
<keyword evidence="8" id="KW-0073">Auxin biosynthesis</keyword>
<dbReference type="PANTHER" id="PTHR43539:SF9">
    <property type="entry name" value="INDOLE-3-PYRUVATE MONOOXYGENASE YUCCA11-RELATED"/>
    <property type="match status" value="1"/>
</dbReference>
<dbReference type="InterPro" id="IPR036188">
    <property type="entry name" value="FAD/NAD-bd_sf"/>
</dbReference>
<evidence type="ECO:0000256" key="6">
    <source>
        <dbReference type="ARBA" id="ARBA00022857"/>
    </source>
</evidence>
<dbReference type="PRINTS" id="PR00469">
    <property type="entry name" value="PNDRDTASEII"/>
</dbReference>